<protein>
    <submittedName>
        <fullName evidence="2">Pp9</fullName>
    </submittedName>
</protein>
<sequence>MYLSVGFLLFLCHQFQDTHGLSIRGPNDAQQLINSHGENDLPSGGMWETAKSQAMETYRKDSRRGIPKRGRSSFLAIGKKDDSLSLGSKMKKSLESPSLSVWRRGDSLHSILRVNPSLGIWKRGDSLMRRFGRKNFGKDNSRRSLVREIENDAFGMNRKDEFPSPGMWEKAKSQYFGKREFRNSILGKHGKDEFPSPAMWEKAKNQYFGKRDIRNSILGKHGKDEFPSPAMWEKAKNQYFGKGR</sequence>
<keyword evidence="1" id="KW-0732">Signal</keyword>
<feature type="chain" id="PRO_5012687237" evidence="1">
    <location>
        <begin position="21"/>
        <end position="244"/>
    </location>
</feature>
<evidence type="ECO:0000313" key="2">
    <source>
        <dbReference type="EMBL" id="ARN59428.1"/>
    </source>
</evidence>
<name>A0A1W6LRZ3_9CNID</name>
<feature type="signal peptide" evidence="1">
    <location>
        <begin position="1"/>
        <end position="20"/>
    </location>
</feature>
<dbReference type="AlphaFoldDB" id="A0A1W6LRZ3"/>
<organism evidence="2">
    <name type="scientific">Clytia hemisphaerica</name>
    <dbReference type="NCBI Taxonomy" id="252671"/>
    <lineage>
        <taxon>Eukaryota</taxon>
        <taxon>Metazoa</taxon>
        <taxon>Cnidaria</taxon>
        <taxon>Hydrozoa</taxon>
        <taxon>Hydroidolina</taxon>
        <taxon>Leptothecata</taxon>
        <taxon>Obeliida</taxon>
        <taxon>Clytiidae</taxon>
        <taxon>Clytia</taxon>
    </lineage>
</organism>
<evidence type="ECO:0000256" key="1">
    <source>
        <dbReference type="SAM" id="SignalP"/>
    </source>
</evidence>
<reference evidence="2" key="1">
    <citation type="submission" date="2016-07" db="EMBL/GenBank/DDBJ databases">
        <title>Jellyfish gonad neuropeptides trigger oocyte maturation and spawning.</title>
        <authorList>
            <person name="Takeda N."/>
            <person name="Kon Y."/>
            <person name="Quiroga Artigas G."/>
            <person name="Lapebie P."/>
            <person name="Barreau C."/>
            <person name="Koizumi O."/>
            <person name="Kishimoto T."/>
            <person name="Tachibana K."/>
            <person name="Houliston E."/>
            <person name="Deguchi R."/>
        </authorList>
    </citation>
    <scope>NUCLEOTIDE SEQUENCE</scope>
</reference>
<accession>A0A1W6LRZ3</accession>
<proteinExistence type="evidence at transcript level"/>
<dbReference type="EMBL" id="KX496955">
    <property type="protein sequence ID" value="ARN59428.1"/>
    <property type="molecule type" value="mRNA"/>
</dbReference>